<dbReference type="SUPFAM" id="SSF46689">
    <property type="entry name" value="Homeodomain-like"/>
    <property type="match status" value="2"/>
</dbReference>
<keyword evidence="2" id="KW-0238">DNA-binding</keyword>
<feature type="compositionally biased region" description="Gly residues" evidence="5">
    <location>
        <begin position="56"/>
        <end position="70"/>
    </location>
</feature>
<protein>
    <recommendedName>
        <fullName evidence="11">SWI/SNF complex subunit SWI3C</fullName>
    </recommendedName>
</protein>
<dbReference type="PROSITE" id="PS50934">
    <property type="entry name" value="SWIRM"/>
    <property type="match status" value="1"/>
</dbReference>
<evidence type="ECO:0000313" key="9">
    <source>
        <dbReference type="EMBL" id="KAG2615141.1"/>
    </source>
</evidence>
<evidence type="ECO:0000256" key="5">
    <source>
        <dbReference type="SAM" id="MobiDB-lite"/>
    </source>
</evidence>
<evidence type="ECO:0000313" key="10">
    <source>
        <dbReference type="Proteomes" id="UP000823388"/>
    </source>
</evidence>
<keyword evidence="10" id="KW-1185">Reference proteome</keyword>
<dbReference type="InterPro" id="IPR009057">
    <property type="entry name" value="Homeodomain-like_sf"/>
</dbReference>
<dbReference type="Pfam" id="PF16495">
    <property type="entry name" value="SWIRM-assoc_1"/>
    <property type="match status" value="1"/>
</dbReference>
<gene>
    <name evidence="9" type="ORF">PVAP13_3NG033060</name>
</gene>
<dbReference type="Gene3D" id="1.10.10.10">
    <property type="entry name" value="Winged helix-like DNA-binding domain superfamily/Winged helix DNA-binding domain"/>
    <property type="match status" value="1"/>
</dbReference>
<dbReference type="InterPro" id="IPR032451">
    <property type="entry name" value="SMARCC_C"/>
</dbReference>
<dbReference type="PANTHER" id="PTHR12802">
    <property type="entry name" value="SWI/SNF COMPLEX-RELATED"/>
    <property type="match status" value="1"/>
</dbReference>
<evidence type="ECO:0000256" key="1">
    <source>
        <dbReference type="ARBA" id="ARBA00023015"/>
    </source>
</evidence>
<dbReference type="Pfam" id="PF04433">
    <property type="entry name" value="SWIRM"/>
    <property type="match status" value="1"/>
</dbReference>
<dbReference type="FunFam" id="1.10.10.60:FF:000014">
    <property type="entry name" value="SWI/SNF complex subunit SMARCC2 isoform C"/>
    <property type="match status" value="1"/>
</dbReference>
<dbReference type="InterPro" id="IPR017884">
    <property type="entry name" value="SANT_dom"/>
</dbReference>
<keyword evidence="1" id="KW-0805">Transcription regulation</keyword>
<evidence type="ECO:0000259" key="8">
    <source>
        <dbReference type="PROSITE" id="PS51293"/>
    </source>
</evidence>
<feature type="domain" description="Myb-like" evidence="6">
    <location>
        <begin position="417"/>
        <end position="467"/>
    </location>
</feature>
<dbReference type="GO" id="GO:0003677">
    <property type="term" value="F:DNA binding"/>
    <property type="evidence" value="ECO:0007669"/>
    <property type="project" value="UniProtKB-KW"/>
</dbReference>
<proteinExistence type="predicted"/>
<evidence type="ECO:0000256" key="2">
    <source>
        <dbReference type="ARBA" id="ARBA00023125"/>
    </source>
</evidence>
<comment type="caution">
    <text evidence="9">The sequence shown here is derived from an EMBL/GenBank/DDBJ whole genome shotgun (WGS) entry which is preliminary data.</text>
</comment>
<reference evidence="9" key="1">
    <citation type="submission" date="2020-05" db="EMBL/GenBank/DDBJ databases">
        <title>WGS assembly of Panicum virgatum.</title>
        <authorList>
            <person name="Lovell J.T."/>
            <person name="Jenkins J."/>
            <person name="Shu S."/>
            <person name="Juenger T.E."/>
            <person name="Schmutz J."/>
        </authorList>
    </citation>
    <scope>NUCLEOTIDE SEQUENCE</scope>
    <source>
        <strain evidence="9">AP13</strain>
    </source>
</reference>
<dbReference type="InterPro" id="IPR007526">
    <property type="entry name" value="SWIRM"/>
</dbReference>
<organism evidence="9 10">
    <name type="scientific">Panicum virgatum</name>
    <name type="common">Blackwell switchgrass</name>
    <dbReference type="NCBI Taxonomy" id="38727"/>
    <lineage>
        <taxon>Eukaryota</taxon>
        <taxon>Viridiplantae</taxon>
        <taxon>Streptophyta</taxon>
        <taxon>Embryophyta</taxon>
        <taxon>Tracheophyta</taxon>
        <taxon>Spermatophyta</taxon>
        <taxon>Magnoliopsida</taxon>
        <taxon>Liliopsida</taxon>
        <taxon>Poales</taxon>
        <taxon>Poaceae</taxon>
        <taxon>PACMAD clade</taxon>
        <taxon>Panicoideae</taxon>
        <taxon>Panicodae</taxon>
        <taxon>Paniceae</taxon>
        <taxon>Panicinae</taxon>
        <taxon>Panicum</taxon>
        <taxon>Panicum sect. Hiantes</taxon>
    </lineage>
</organism>
<dbReference type="Proteomes" id="UP000823388">
    <property type="component" value="Chromosome 3N"/>
</dbReference>
<dbReference type="EMBL" id="CM029042">
    <property type="protein sequence ID" value="KAG2615141.1"/>
    <property type="molecule type" value="Genomic_DNA"/>
</dbReference>
<keyword evidence="4" id="KW-0539">Nucleus</keyword>
<dbReference type="CDD" id="cd00167">
    <property type="entry name" value="SANT"/>
    <property type="match status" value="1"/>
</dbReference>
<feature type="domain" description="SANT" evidence="8">
    <location>
        <begin position="420"/>
        <end position="471"/>
    </location>
</feature>
<keyword evidence="3" id="KW-0804">Transcription</keyword>
<dbReference type="InterPro" id="IPR001005">
    <property type="entry name" value="SANT/Myb"/>
</dbReference>
<dbReference type="InterPro" id="IPR036388">
    <property type="entry name" value="WH-like_DNA-bd_sf"/>
</dbReference>
<dbReference type="PANTHER" id="PTHR12802:SF148">
    <property type="entry name" value="SWI_SNF COMPLEX SUBUNIT SWI3C"/>
    <property type="match status" value="1"/>
</dbReference>
<dbReference type="SMART" id="SM00717">
    <property type="entry name" value="SANT"/>
    <property type="match status" value="1"/>
</dbReference>
<accession>A0A8T0TT31</accession>
<feature type="region of interest" description="Disordered" evidence="5">
    <location>
        <begin position="773"/>
        <end position="814"/>
    </location>
</feature>
<dbReference type="GO" id="GO:0005634">
    <property type="term" value="C:nucleus"/>
    <property type="evidence" value="ECO:0007669"/>
    <property type="project" value="UniProtKB-ARBA"/>
</dbReference>
<feature type="domain" description="SWIRM" evidence="7">
    <location>
        <begin position="189"/>
        <end position="288"/>
    </location>
</feature>
<dbReference type="Pfam" id="PF00249">
    <property type="entry name" value="Myb_DNA-binding"/>
    <property type="match status" value="1"/>
</dbReference>
<dbReference type="AlphaFoldDB" id="A0A8T0TT31"/>
<dbReference type="Gene3D" id="1.10.10.60">
    <property type="entry name" value="Homeodomain-like"/>
    <property type="match status" value="1"/>
</dbReference>
<feature type="compositionally biased region" description="Low complexity" evidence="5">
    <location>
        <begin position="775"/>
        <end position="794"/>
    </location>
</feature>
<feature type="region of interest" description="Disordered" evidence="5">
    <location>
        <begin position="1"/>
        <end position="78"/>
    </location>
</feature>
<evidence type="ECO:0000256" key="4">
    <source>
        <dbReference type="ARBA" id="ARBA00023242"/>
    </source>
</evidence>
<name>A0A8T0TT31_PANVG</name>
<sequence length="814" mass="87769">MPRKASSTSDARAKWRKRKRAAASPSPSKQQADHSDDSDSAAAANGDEDAPRGASANGGGGTLAAGGGGGGDDDPVLDLRGAEVLSSPAEPISSFPVAVRRSVGRPHPSVLAIVDAERAAAGADGAPAAPASVPVLENISHGQLQVISAMLPDHPSLSHDPDKPSTYVCTPPPLMEGCGVHKQFYGRLHIVPRHSDWFMPTTVHRLERQVVPQYFSGKSQGQIPEKYMMLRNKVIAKYLERPGKRLVFAECQGLVTSTPELYDLSRIVRFLESWGIINYLATGSVHRGLRMAASLIKEETTGELQLVSAPMKSIDGLVLFDRPKCSIRADDIASVVSTSSASVVANGDIDSANLDEKIWERLSETFCSFCSQTLPSLHYESQKEADIALCSDCFHSARFVTGHSSLDFQRVDGMKDRSDTDGDRWTDQETLLLLEGIEKFNDNWNHIAGHVGTKSKAQCIHHFIRLPVEDGLLENIEVPEASLPSRIQSNGFLHSDSNGSTSGCLHQSSQSGNQIPFINSANPVMSLVAFLASEVGPRVAAACASAALSVLTRDDSRMCSEGINAVGHSARQNYGKCFVPQISNSLSFTILFCNILYYKMKSYSETGPSSSISPETVKHAAICGFSAAATKSKLFADQEEREIQRLAATIINHQLKRLELKLKQFAEVETMLLKESERIELMRQQLAAQHVRILSTRLPSTGGTLPGGGSTMSSNPMNQATSIRPQMMQVSMPQSSMPSMYANNMQGHPQMAALLQQRQQMLLFGPRLPLSAIHPGTPSSSSPSMMFNPGMPNSAAPNHHSLLGPPSGNNSNVG</sequence>
<evidence type="ECO:0000256" key="3">
    <source>
        <dbReference type="ARBA" id="ARBA00023163"/>
    </source>
</evidence>
<evidence type="ECO:0000259" key="6">
    <source>
        <dbReference type="PROSITE" id="PS50090"/>
    </source>
</evidence>
<evidence type="ECO:0008006" key="11">
    <source>
        <dbReference type="Google" id="ProtNLM"/>
    </source>
</evidence>
<dbReference type="PROSITE" id="PS51293">
    <property type="entry name" value="SANT"/>
    <property type="match status" value="1"/>
</dbReference>
<dbReference type="PROSITE" id="PS50090">
    <property type="entry name" value="MYB_LIKE"/>
    <property type="match status" value="1"/>
</dbReference>
<evidence type="ECO:0000259" key="7">
    <source>
        <dbReference type="PROSITE" id="PS50934"/>
    </source>
</evidence>